<dbReference type="Proteomes" id="UP000675881">
    <property type="component" value="Chromosome 11"/>
</dbReference>
<accession>A0A7R8H227</accession>
<dbReference type="Gene3D" id="3.40.190.10">
    <property type="entry name" value="Periplasmic binding protein-like II"/>
    <property type="match status" value="1"/>
</dbReference>
<proteinExistence type="predicted"/>
<gene>
    <name evidence="1" type="ORF">LSAA_2780</name>
</gene>
<organism evidence="1 2">
    <name type="scientific">Lepeophtheirus salmonis</name>
    <name type="common">Salmon louse</name>
    <name type="synonym">Caligus salmonis</name>
    <dbReference type="NCBI Taxonomy" id="72036"/>
    <lineage>
        <taxon>Eukaryota</taxon>
        <taxon>Metazoa</taxon>
        <taxon>Ecdysozoa</taxon>
        <taxon>Arthropoda</taxon>
        <taxon>Crustacea</taxon>
        <taxon>Multicrustacea</taxon>
        <taxon>Hexanauplia</taxon>
        <taxon>Copepoda</taxon>
        <taxon>Siphonostomatoida</taxon>
        <taxon>Caligidae</taxon>
        <taxon>Lepeophtheirus</taxon>
    </lineage>
</organism>
<name>A0A7R8H227_LEPSM</name>
<dbReference type="AlphaFoldDB" id="A0A7R8H227"/>
<dbReference type="EMBL" id="HG994590">
    <property type="protein sequence ID" value="CAF2806022.1"/>
    <property type="molecule type" value="Genomic_DNA"/>
</dbReference>
<evidence type="ECO:0000313" key="1">
    <source>
        <dbReference type="EMBL" id="CAF2806022.1"/>
    </source>
</evidence>
<dbReference type="SUPFAM" id="SSF53850">
    <property type="entry name" value="Periplasmic binding protein-like II"/>
    <property type="match status" value="1"/>
</dbReference>
<sequence>MIERERVSYLAKDKKGCPARFLMLLRRSFIPIISSEKPCADLFPQIEELATLRALNKLCPQIKVFNPESETWSGLICLLIEGNVDMVVSDLTTTLDREESAFILTVFLLWFLQKYSPSSARNNLDKYNEPVRVFELKESFLVATTSFTPQGGVRNSTIHGYFWNLAKAEDDIYMAWKDIFLKIVEAIEGAGSSEDEGFERVLKDENILSAFIHDVSVINFIQIAVTPP</sequence>
<dbReference type="OrthoDB" id="5984008at2759"/>
<evidence type="ECO:0000313" key="2">
    <source>
        <dbReference type="Proteomes" id="UP000675881"/>
    </source>
</evidence>
<reference evidence="1" key="1">
    <citation type="submission" date="2021-02" db="EMBL/GenBank/DDBJ databases">
        <authorList>
            <person name="Bekaert M."/>
        </authorList>
    </citation>
    <scope>NUCLEOTIDE SEQUENCE</scope>
    <source>
        <strain evidence="1">IoA-00</strain>
    </source>
</reference>
<protein>
    <submittedName>
        <fullName evidence="1">GRIN</fullName>
    </submittedName>
</protein>
<keyword evidence="2" id="KW-1185">Reference proteome</keyword>